<protein>
    <submittedName>
        <fullName evidence="2">Uncharacterized protein</fullName>
    </submittedName>
</protein>
<gene>
    <name evidence="2" type="ORF">JI435_141640</name>
</gene>
<reference evidence="3" key="1">
    <citation type="journal article" date="2021" name="BMC Genomics">
        <title>Chromosome-level genome assembly and manually-curated proteome of model necrotroph Parastagonospora nodorum Sn15 reveals a genome-wide trove of candidate effector homologs, and redundancy of virulence-related functions within an accessory chromosome.</title>
        <authorList>
            <person name="Bertazzoni S."/>
            <person name="Jones D.A.B."/>
            <person name="Phan H.T."/>
            <person name="Tan K.-C."/>
            <person name="Hane J.K."/>
        </authorList>
    </citation>
    <scope>NUCLEOTIDE SEQUENCE [LARGE SCALE GENOMIC DNA]</scope>
    <source>
        <strain evidence="3">SN15 / ATCC MYA-4574 / FGSC 10173)</strain>
    </source>
</reference>
<feature type="region of interest" description="Disordered" evidence="1">
    <location>
        <begin position="52"/>
        <end position="226"/>
    </location>
</feature>
<feature type="compositionally biased region" description="Polar residues" evidence="1">
    <location>
        <begin position="199"/>
        <end position="218"/>
    </location>
</feature>
<organism evidence="2 3">
    <name type="scientific">Phaeosphaeria nodorum (strain SN15 / ATCC MYA-4574 / FGSC 10173)</name>
    <name type="common">Glume blotch fungus</name>
    <name type="synonym">Parastagonospora nodorum</name>
    <dbReference type="NCBI Taxonomy" id="321614"/>
    <lineage>
        <taxon>Eukaryota</taxon>
        <taxon>Fungi</taxon>
        <taxon>Dikarya</taxon>
        <taxon>Ascomycota</taxon>
        <taxon>Pezizomycotina</taxon>
        <taxon>Dothideomycetes</taxon>
        <taxon>Pleosporomycetidae</taxon>
        <taxon>Pleosporales</taxon>
        <taxon>Pleosporineae</taxon>
        <taxon>Phaeosphaeriaceae</taxon>
        <taxon>Parastagonospora</taxon>
    </lineage>
</organism>
<feature type="region of interest" description="Disordered" evidence="1">
    <location>
        <begin position="447"/>
        <end position="466"/>
    </location>
</feature>
<feature type="compositionally biased region" description="Basic and acidic residues" evidence="1">
    <location>
        <begin position="448"/>
        <end position="460"/>
    </location>
</feature>
<accession>A0A7U2FD20</accession>
<feature type="region of interest" description="Disordered" evidence="1">
    <location>
        <begin position="253"/>
        <end position="273"/>
    </location>
</feature>
<dbReference type="VEuPathDB" id="FungiDB:JI435_141640"/>
<keyword evidence="3" id="KW-1185">Reference proteome</keyword>
<sequence>MSLANYAPSQLLPVCEGMWTSVHPAKGFYFAPPTTSPPSSTFLSATDTHSRADAYAPPTMHSPTADEKATRPSRIPRLPNPPSSRRPGMERRPASHAATTGSPRPAAYTPASRGVMSPTPDSKIPKAAGKQLTTHQKGHEQEQQQRQMSDGAASVDNANILVQHSPERPNSHELEQAVSSAASVEQSILHQTSHDPKQVESSTASAEHSTQDGESSGSPHGGFTWRSSSEYWEKQMPHEPTLRIHRDAPDVLFGDSSQLPKDLPKPATSRSSFRTSLGTLAQQTKSSIGLALSSSMDLPPPTTTTREAVTTPVVISPIRSMQRQGVRNFSTPTRRPARPAQTGGDVAPIANEITPVTDGIAPIANETAPIVDEITPAAPTENAADPDSDGEQIDFWAALNETAPQEKKKRARGVGFMTATTSFAGRVSERKSISDLKLKAKQSLRSLFSKDEESSSEPKRSLTTTTRTLARRLSRNFSRVHIPAVPADELRNLEQLTRRQSALTLTALALTPEPLAHYTVQTAATVNHIVASIAAATTTGAQAHRLASIAGALLDMVEIGRENEEMRQMAFQAQLEVLAGSERLGHVKARLETLLQGEFEDPVMRGLMDRLGDLV</sequence>
<dbReference type="AlphaFoldDB" id="A0A7U2FD20"/>
<feature type="compositionally biased region" description="Low complexity" evidence="1">
    <location>
        <begin position="176"/>
        <end position="187"/>
    </location>
</feature>
<proteinExistence type="predicted"/>
<dbReference type="Proteomes" id="UP000663193">
    <property type="component" value="Chromosome 14"/>
</dbReference>
<dbReference type="EMBL" id="CP069036">
    <property type="protein sequence ID" value="QRD03060.1"/>
    <property type="molecule type" value="Genomic_DNA"/>
</dbReference>
<feature type="compositionally biased region" description="Basic and acidic residues" evidence="1">
    <location>
        <begin position="165"/>
        <end position="175"/>
    </location>
</feature>
<evidence type="ECO:0000313" key="3">
    <source>
        <dbReference type="Proteomes" id="UP000663193"/>
    </source>
</evidence>
<name>A0A7U2FD20_PHANO</name>
<feature type="region of interest" description="Disordered" evidence="1">
    <location>
        <begin position="322"/>
        <end position="347"/>
    </location>
</feature>
<evidence type="ECO:0000256" key="1">
    <source>
        <dbReference type="SAM" id="MobiDB-lite"/>
    </source>
</evidence>
<feature type="compositionally biased region" description="Polar residues" evidence="1">
    <location>
        <begin position="322"/>
        <end position="333"/>
    </location>
</feature>
<evidence type="ECO:0000313" key="2">
    <source>
        <dbReference type="EMBL" id="QRD03060.1"/>
    </source>
</evidence>